<reference evidence="4" key="2">
    <citation type="submission" date="2020-09" db="EMBL/GenBank/DDBJ databases">
        <authorList>
            <person name="Sun Q."/>
            <person name="Zhou Y."/>
        </authorList>
    </citation>
    <scope>NUCLEOTIDE SEQUENCE</scope>
    <source>
        <strain evidence="4">CGMCC 1.10998</strain>
    </source>
</reference>
<dbReference type="AlphaFoldDB" id="A0A916XQD7"/>
<name>A0A916XQD7_9BURK</name>
<reference evidence="4" key="1">
    <citation type="journal article" date="2014" name="Int. J. Syst. Evol. Microbiol.">
        <title>Complete genome sequence of Corynebacterium casei LMG S-19264T (=DSM 44701T), isolated from a smear-ripened cheese.</title>
        <authorList>
            <consortium name="US DOE Joint Genome Institute (JGI-PGF)"/>
            <person name="Walter F."/>
            <person name="Albersmeier A."/>
            <person name="Kalinowski J."/>
            <person name="Ruckert C."/>
        </authorList>
    </citation>
    <scope>NUCLEOTIDE SEQUENCE</scope>
    <source>
        <strain evidence="4">CGMCC 1.10998</strain>
    </source>
</reference>
<evidence type="ECO:0000313" key="4">
    <source>
        <dbReference type="EMBL" id="GGC90675.1"/>
    </source>
</evidence>
<protein>
    <recommendedName>
        <fullName evidence="6">Acetate kinase</fullName>
    </recommendedName>
</protein>
<evidence type="ECO:0000256" key="3">
    <source>
        <dbReference type="SAM" id="SignalP"/>
    </source>
</evidence>
<proteinExistence type="predicted"/>
<feature type="signal peptide" evidence="3">
    <location>
        <begin position="1"/>
        <end position="26"/>
    </location>
</feature>
<sequence>MKKQPFYNVAAVACSAFCLSSSAVFAQTGSSSVAGEDASGSVDILKRDVNDLTRQLEVLKRELDEERSKLRDLRRSVRAEMLATQRGGAAQGMGPAASNGQQGQQGQQVQQGGGQEVAQSGAPANTQDGQASGPVGVAPERNNRQREVAPIFEQPGILTPRGKFALEPSLQYSYSSNNRVALVGYTVIPALLIGLVDVRQVKSNTLTGAATGRYGLTNRLELEMRVPYVYRSDSTISREIFTGSATDNVFQTSGKAIGDAEVSARYQFNDGGADRPYFIGTMRLKSRTGKDPFEVITDCQTRCVGNTTGTGLPLELPTGSGSYSIQPGLTWLFPSDPAVFFGSFSYQYNIERKGVSRRVLNGESEFLGDIKAGDIIGANFGMGLALNDKSSFSVGFDMNSVGRTKQNGVTVPGSVRTVLASLLLGYSYRYSDKTSFSLSIGTGLTRDTPDMTVTMRVPMSF</sequence>
<organism evidence="4 5">
    <name type="scientific">Undibacterium terreum</name>
    <dbReference type="NCBI Taxonomy" id="1224302"/>
    <lineage>
        <taxon>Bacteria</taxon>
        <taxon>Pseudomonadati</taxon>
        <taxon>Pseudomonadota</taxon>
        <taxon>Betaproteobacteria</taxon>
        <taxon>Burkholderiales</taxon>
        <taxon>Oxalobacteraceae</taxon>
        <taxon>Undibacterium</taxon>
    </lineage>
</organism>
<keyword evidence="1" id="KW-0175">Coiled coil</keyword>
<feature type="region of interest" description="Disordered" evidence="2">
    <location>
        <begin position="85"/>
        <end position="141"/>
    </location>
</feature>
<feature type="coiled-coil region" evidence="1">
    <location>
        <begin position="42"/>
        <end position="80"/>
    </location>
</feature>
<comment type="caution">
    <text evidence="4">The sequence shown here is derived from an EMBL/GenBank/DDBJ whole genome shotgun (WGS) entry which is preliminary data.</text>
</comment>
<gene>
    <name evidence="4" type="ORF">GCM10011396_42400</name>
</gene>
<dbReference type="RefSeq" id="WP_188568132.1">
    <property type="nucleotide sequence ID" value="NZ_BMED01000005.1"/>
</dbReference>
<keyword evidence="3" id="KW-0732">Signal</keyword>
<accession>A0A916XQD7</accession>
<dbReference type="Proteomes" id="UP000637423">
    <property type="component" value="Unassembled WGS sequence"/>
</dbReference>
<keyword evidence="5" id="KW-1185">Reference proteome</keyword>
<evidence type="ECO:0000256" key="2">
    <source>
        <dbReference type="SAM" id="MobiDB-lite"/>
    </source>
</evidence>
<feature type="chain" id="PRO_5037792716" description="Acetate kinase" evidence="3">
    <location>
        <begin position="27"/>
        <end position="461"/>
    </location>
</feature>
<evidence type="ECO:0008006" key="6">
    <source>
        <dbReference type="Google" id="ProtNLM"/>
    </source>
</evidence>
<dbReference type="EMBL" id="BMED01000005">
    <property type="protein sequence ID" value="GGC90675.1"/>
    <property type="molecule type" value="Genomic_DNA"/>
</dbReference>
<evidence type="ECO:0000256" key="1">
    <source>
        <dbReference type="SAM" id="Coils"/>
    </source>
</evidence>
<feature type="compositionally biased region" description="Low complexity" evidence="2">
    <location>
        <begin position="100"/>
        <end position="110"/>
    </location>
</feature>
<evidence type="ECO:0000313" key="5">
    <source>
        <dbReference type="Proteomes" id="UP000637423"/>
    </source>
</evidence>